<dbReference type="Proteomes" id="UP000002704">
    <property type="component" value="Chromosome"/>
</dbReference>
<dbReference type="EMBL" id="CP000094">
    <property type="protein sequence ID" value="ABA77187.1"/>
    <property type="molecule type" value="Genomic_DNA"/>
</dbReference>
<evidence type="ECO:0000313" key="1">
    <source>
        <dbReference type="EMBL" id="ABA77187.1"/>
    </source>
</evidence>
<dbReference type="KEGG" id="pfo:Pfl01_5450"/>
<protein>
    <recommendedName>
        <fullName evidence="3">Histidine phosphatase family protein</fullName>
    </recommendedName>
</protein>
<proteinExistence type="predicted"/>
<accession>Q3K4W7</accession>
<organism evidence="1 2">
    <name type="scientific">Pseudomonas fluorescens (strain Pf0-1)</name>
    <dbReference type="NCBI Taxonomy" id="205922"/>
    <lineage>
        <taxon>Bacteria</taxon>
        <taxon>Pseudomonadati</taxon>
        <taxon>Pseudomonadota</taxon>
        <taxon>Gammaproteobacteria</taxon>
        <taxon>Pseudomonadales</taxon>
        <taxon>Pseudomonadaceae</taxon>
        <taxon>Pseudomonas</taxon>
    </lineage>
</organism>
<gene>
    <name evidence="1" type="ordered locus">Pfl01_5450</name>
</gene>
<dbReference type="AlphaFoldDB" id="Q3K4W7"/>
<dbReference type="HOGENOM" id="CLU_2234225_0_0_6"/>
<reference evidence="1 2" key="1">
    <citation type="journal article" date="2009" name="Genome Biol.">
        <title>Genomic and genetic analyses of diversity and plant interactions of Pseudomonas fluorescens.</title>
        <authorList>
            <person name="Silby M.W."/>
            <person name="Cerdeno-Tarraga A.M."/>
            <person name="Vernikos G.S."/>
            <person name="Giddens S.R."/>
            <person name="Jackson R.W."/>
            <person name="Preston G.M."/>
            <person name="Zhang X.X."/>
            <person name="Moon C.D."/>
            <person name="Gehrig S.M."/>
            <person name="Godfrey S.A."/>
            <person name="Knight C.G."/>
            <person name="Malone J.G."/>
            <person name="Robinson Z."/>
            <person name="Spiers A.J."/>
            <person name="Harris S."/>
            <person name="Challis G.L."/>
            <person name="Yaxley A.M."/>
            <person name="Harris D."/>
            <person name="Seeger K."/>
            <person name="Murphy L."/>
            <person name="Rutter S."/>
            <person name="Squares R."/>
            <person name="Quail M.A."/>
            <person name="Saunders E."/>
            <person name="Mavromatis K."/>
            <person name="Brettin T.S."/>
            <person name="Bentley S.D."/>
            <person name="Hothersall J."/>
            <person name="Stephens E."/>
            <person name="Thomas C.M."/>
            <person name="Parkhill J."/>
            <person name="Levy S.B."/>
            <person name="Rainey P.B."/>
            <person name="Thomson N.R."/>
        </authorList>
    </citation>
    <scope>NUCLEOTIDE SEQUENCE [LARGE SCALE GENOMIC DNA]</scope>
    <source>
        <strain evidence="1 2">Pf0-1</strain>
    </source>
</reference>
<name>Q3K4W7_PSEPF</name>
<sequence>MMALKVRMLMRRLLAAAVIAVAVLGLIYADHPAQSGLRNATVLIIRHAEKPQVQERLLLGNAGTAARESGLSEKLPANVYAAFSINFPSQLRQCPASKAEAAPFS</sequence>
<dbReference type="RefSeq" id="WP_011336480.1">
    <property type="nucleotide sequence ID" value="NC_007492.2"/>
</dbReference>
<evidence type="ECO:0008006" key="3">
    <source>
        <dbReference type="Google" id="ProtNLM"/>
    </source>
</evidence>
<evidence type="ECO:0000313" key="2">
    <source>
        <dbReference type="Proteomes" id="UP000002704"/>
    </source>
</evidence>